<feature type="domain" description="THAP-type" evidence="6">
    <location>
        <begin position="1"/>
        <end position="70"/>
    </location>
</feature>
<evidence type="ECO:0000256" key="5">
    <source>
        <dbReference type="PROSITE-ProRule" id="PRU00309"/>
    </source>
</evidence>
<gene>
    <name evidence="7" type="primary">jg24383</name>
    <name evidence="7" type="ORF">PAEG_LOCUS5160</name>
</gene>
<sequence>MLLPLSEAGERRFPKHQHLWEIWKKFCNNKLTWIPTRSSVICSEHFTTADFRVRKENRRRLLKTSIPSITPNCICPSHPLPQTDQAYYSIKADSSGTFYKSKSQKRAKTRKVTKKRVSIGGKKAFAVDGCRA</sequence>
<keyword evidence="4 5" id="KW-0238">DNA-binding</keyword>
<keyword evidence="1" id="KW-0479">Metal-binding</keyword>
<organism evidence="7 8">
    <name type="scientific">Pararge aegeria aegeria</name>
    <dbReference type="NCBI Taxonomy" id="348720"/>
    <lineage>
        <taxon>Eukaryota</taxon>
        <taxon>Metazoa</taxon>
        <taxon>Ecdysozoa</taxon>
        <taxon>Arthropoda</taxon>
        <taxon>Hexapoda</taxon>
        <taxon>Insecta</taxon>
        <taxon>Pterygota</taxon>
        <taxon>Neoptera</taxon>
        <taxon>Endopterygota</taxon>
        <taxon>Lepidoptera</taxon>
        <taxon>Glossata</taxon>
        <taxon>Ditrysia</taxon>
        <taxon>Papilionoidea</taxon>
        <taxon>Nymphalidae</taxon>
        <taxon>Satyrinae</taxon>
        <taxon>Satyrini</taxon>
        <taxon>Parargina</taxon>
        <taxon>Pararge</taxon>
    </lineage>
</organism>
<dbReference type="SUPFAM" id="SSF57716">
    <property type="entry name" value="Glucocorticoid receptor-like (DNA-binding domain)"/>
    <property type="match status" value="1"/>
</dbReference>
<dbReference type="GO" id="GO:0008270">
    <property type="term" value="F:zinc ion binding"/>
    <property type="evidence" value="ECO:0007669"/>
    <property type="project" value="UniProtKB-KW"/>
</dbReference>
<accession>A0A8S4QV17</accession>
<evidence type="ECO:0000313" key="8">
    <source>
        <dbReference type="Proteomes" id="UP000838756"/>
    </source>
</evidence>
<evidence type="ECO:0000256" key="2">
    <source>
        <dbReference type="ARBA" id="ARBA00022771"/>
    </source>
</evidence>
<keyword evidence="2 5" id="KW-0863">Zinc-finger</keyword>
<evidence type="ECO:0000313" key="7">
    <source>
        <dbReference type="EMBL" id="CAH2217244.1"/>
    </source>
</evidence>
<comment type="caution">
    <text evidence="7">The sequence shown here is derived from an EMBL/GenBank/DDBJ whole genome shotgun (WGS) entry which is preliminary data.</text>
</comment>
<name>A0A8S4QV17_9NEOP</name>
<evidence type="ECO:0000256" key="3">
    <source>
        <dbReference type="ARBA" id="ARBA00022833"/>
    </source>
</evidence>
<evidence type="ECO:0000256" key="4">
    <source>
        <dbReference type="ARBA" id="ARBA00023125"/>
    </source>
</evidence>
<dbReference type="InterPro" id="IPR052224">
    <property type="entry name" value="THAP_domain_protein"/>
</dbReference>
<dbReference type="EMBL" id="CAKXAJ010017877">
    <property type="protein sequence ID" value="CAH2217244.1"/>
    <property type="molecule type" value="Genomic_DNA"/>
</dbReference>
<dbReference type="InterPro" id="IPR038441">
    <property type="entry name" value="THAP_Znf_sf"/>
</dbReference>
<dbReference type="AlphaFoldDB" id="A0A8S4QV17"/>
<keyword evidence="3" id="KW-0862">Zinc</keyword>
<dbReference type="Pfam" id="PF05485">
    <property type="entry name" value="THAP"/>
    <property type="match status" value="1"/>
</dbReference>
<proteinExistence type="predicted"/>
<keyword evidence="8" id="KW-1185">Reference proteome</keyword>
<dbReference type="Gene3D" id="6.20.210.20">
    <property type="entry name" value="THAP domain"/>
    <property type="match status" value="1"/>
</dbReference>
<dbReference type="SMART" id="SM00980">
    <property type="entry name" value="THAP"/>
    <property type="match status" value="1"/>
</dbReference>
<dbReference type="PROSITE" id="PS50950">
    <property type="entry name" value="ZF_THAP"/>
    <property type="match status" value="1"/>
</dbReference>
<dbReference type="Proteomes" id="UP000838756">
    <property type="component" value="Unassembled WGS sequence"/>
</dbReference>
<dbReference type="GO" id="GO:0003677">
    <property type="term" value="F:DNA binding"/>
    <property type="evidence" value="ECO:0007669"/>
    <property type="project" value="UniProtKB-UniRule"/>
</dbReference>
<protein>
    <submittedName>
        <fullName evidence="7">Jg24383 protein</fullName>
    </submittedName>
</protein>
<dbReference type="InterPro" id="IPR006612">
    <property type="entry name" value="THAP_Znf"/>
</dbReference>
<reference evidence="7" key="1">
    <citation type="submission" date="2022-03" db="EMBL/GenBank/DDBJ databases">
        <authorList>
            <person name="Lindestad O."/>
        </authorList>
    </citation>
    <scope>NUCLEOTIDE SEQUENCE</scope>
</reference>
<dbReference type="PANTHER" id="PTHR46927">
    <property type="entry name" value="AGAP005574-PA"/>
    <property type="match status" value="1"/>
</dbReference>
<dbReference type="OrthoDB" id="5982876at2759"/>
<evidence type="ECO:0000256" key="1">
    <source>
        <dbReference type="ARBA" id="ARBA00022723"/>
    </source>
</evidence>
<evidence type="ECO:0000259" key="6">
    <source>
        <dbReference type="PROSITE" id="PS50950"/>
    </source>
</evidence>
<dbReference type="PANTHER" id="PTHR46927:SF3">
    <property type="entry name" value="THAP-TYPE DOMAIN-CONTAINING PROTEIN"/>
    <property type="match status" value="1"/>
</dbReference>